<dbReference type="EMBL" id="CAFBLP010000015">
    <property type="protein sequence ID" value="CAB4871514.1"/>
    <property type="molecule type" value="Genomic_DNA"/>
</dbReference>
<organism evidence="1">
    <name type="scientific">freshwater metagenome</name>
    <dbReference type="NCBI Taxonomy" id="449393"/>
    <lineage>
        <taxon>unclassified sequences</taxon>
        <taxon>metagenomes</taxon>
        <taxon>ecological metagenomes</taxon>
    </lineage>
</organism>
<gene>
    <name evidence="1" type="ORF">UFOPK3376_00859</name>
</gene>
<dbReference type="SUPFAM" id="SSF53335">
    <property type="entry name" value="S-adenosyl-L-methionine-dependent methyltransferases"/>
    <property type="match status" value="1"/>
</dbReference>
<sequence>MSSKSFNEILASVEGIDGWMSPDQARALFDAASACHAGDQIIEIGSFRGRSTVVLASAAPDGVAIVAIDPHAGNDRGPQEIDGFAQEAEGDHAIFNANLAAAGVAGRVRHVRAMSNDAHAQVEGSINVLYIDGAHRYAPALHDIEQWGARVRPGGTLLIHDSFSSVGVTGAIVRTLMFGTRFRYVGRARSMTIYHADLDGSTRSRVINALRQLVQLPWFAKNLAVKVLITLKLGRLWRLFGRPEPEWPY</sequence>
<reference evidence="1" key="1">
    <citation type="submission" date="2020-05" db="EMBL/GenBank/DDBJ databases">
        <authorList>
            <person name="Chiriac C."/>
            <person name="Salcher M."/>
            <person name="Ghai R."/>
            <person name="Kavagutti S V."/>
        </authorList>
    </citation>
    <scope>NUCLEOTIDE SEQUENCE</scope>
</reference>
<dbReference type="InterPro" id="IPR029063">
    <property type="entry name" value="SAM-dependent_MTases_sf"/>
</dbReference>
<protein>
    <submittedName>
        <fullName evidence="1">Unannotated protein</fullName>
    </submittedName>
</protein>
<dbReference type="AlphaFoldDB" id="A0A6J7DS66"/>
<accession>A0A6J7DS66</accession>
<dbReference type="Gene3D" id="3.40.50.150">
    <property type="entry name" value="Vaccinia Virus protein VP39"/>
    <property type="match status" value="1"/>
</dbReference>
<evidence type="ECO:0000313" key="1">
    <source>
        <dbReference type="EMBL" id="CAB4871514.1"/>
    </source>
</evidence>
<name>A0A6J7DS66_9ZZZZ</name>
<proteinExistence type="predicted"/>
<dbReference type="Pfam" id="PF13578">
    <property type="entry name" value="Methyltransf_24"/>
    <property type="match status" value="1"/>
</dbReference>